<dbReference type="RefSeq" id="WP_021796971.1">
    <property type="nucleotide sequence ID" value="NZ_ACVN02000108.1"/>
</dbReference>
<evidence type="ECO:0000256" key="2">
    <source>
        <dbReference type="SAM" id="Phobius"/>
    </source>
</evidence>
<dbReference type="AlphaFoldDB" id="U2QUF1"/>
<accession>U2QUF1</accession>
<evidence type="ECO:0000313" key="4">
    <source>
        <dbReference type="Proteomes" id="UP000017052"/>
    </source>
</evidence>
<keyword evidence="4" id="KW-1185">Reference proteome</keyword>
<name>U2QUF1_9ACTN</name>
<organism evidence="3 4">
    <name type="scientific">Propionibacterium acidifaciens F0233</name>
    <dbReference type="NCBI Taxonomy" id="553198"/>
    <lineage>
        <taxon>Bacteria</taxon>
        <taxon>Bacillati</taxon>
        <taxon>Actinomycetota</taxon>
        <taxon>Actinomycetes</taxon>
        <taxon>Propionibacteriales</taxon>
        <taxon>Propionibacteriaceae</taxon>
        <taxon>Propionibacterium</taxon>
    </lineage>
</organism>
<sequence>MSAEHRPDAPATDVEQRVPGAADAGTARGDGITAVSHLLAGIGFYGALGWLADRLLHATVFLPIGLVVGTAAAVYLIIKRFGGDE</sequence>
<keyword evidence="2" id="KW-0812">Transmembrane</keyword>
<feature type="transmembrane region" description="Helical" evidence="2">
    <location>
        <begin position="34"/>
        <end position="52"/>
    </location>
</feature>
<comment type="caution">
    <text evidence="3">The sequence shown here is derived from an EMBL/GenBank/DDBJ whole genome shotgun (WGS) entry which is preliminary data.</text>
</comment>
<evidence type="ECO:0000313" key="3">
    <source>
        <dbReference type="EMBL" id="ERK59844.1"/>
    </source>
</evidence>
<keyword evidence="2" id="KW-0472">Membrane</keyword>
<feature type="transmembrane region" description="Helical" evidence="2">
    <location>
        <begin position="58"/>
        <end position="78"/>
    </location>
</feature>
<dbReference type="GeneID" id="95358684"/>
<gene>
    <name evidence="3" type="ORF">HMPREF0682_1724</name>
</gene>
<proteinExistence type="predicted"/>
<dbReference type="Proteomes" id="UP000017052">
    <property type="component" value="Unassembled WGS sequence"/>
</dbReference>
<dbReference type="OrthoDB" id="5193039at2"/>
<reference evidence="3" key="1">
    <citation type="submission" date="2013-08" db="EMBL/GenBank/DDBJ databases">
        <authorList>
            <person name="Durkin A.S."/>
            <person name="Haft D.R."/>
            <person name="McCorrison J."/>
            <person name="Torralba M."/>
            <person name="Gillis M."/>
            <person name="Haft D.H."/>
            <person name="Methe B."/>
            <person name="Sutton G."/>
            <person name="Nelson K.E."/>
        </authorList>
    </citation>
    <scope>NUCLEOTIDE SEQUENCE [LARGE SCALE GENOMIC DNA]</scope>
    <source>
        <strain evidence="3">F0233</strain>
    </source>
</reference>
<dbReference type="EMBL" id="ACVN02000108">
    <property type="protein sequence ID" value="ERK59844.1"/>
    <property type="molecule type" value="Genomic_DNA"/>
</dbReference>
<protein>
    <submittedName>
        <fullName evidence="3">F0F1-ATPase subunit</fullName>
    </submittedName>
</protein>
<evidence type="ECO:0000256" key="1">
    <source>
        <dbReference type="SAM" id="MobiDB-lite"/>
    </source>
</evidence>
<feature type="region of interest" description="Disordered" evidence="1">
    <location>
        <begin position="1"/>
        <end position="28"/>
    </location>
</feature>
<keyword evidence="2" id="KW-1133">Transmembrane helix</keyword>